<organism evidence="3 4">
    <name type="scientific">Mycobacterium deserti</name>
    <dbReference type="NCBI Taxonomy" id="2978347"/>
    <lineage>
        <taxon>Bacteria</taxon>
        <taxon>Bacillati</taxon>
        <taxon>Actinomycetota</taxon>
        <taxon>Actinomycetes</taxon>
        <taxon>Mycobacteriales</taxon>
        <taxon>Mycobacteriaceae</taxon>
        <taxon>Mycobacterium</taxon>
    </lineage>
</organism>
<dbReference type="EMBL" id="JAODWD010000005">
    <property type="protein sequence ID" value="MCT7660887.1"/>
    <property type="molecule type" value="Genomic_DNA"/>
</dbReference>
<dbReference type="Proteomes" id="UP001206639">
    <property type="component" value="Unassembled WGS sequence"/>
</dbReference>
<name>A0ABT2MF34_9MYCO</name>
<sequence>MSREPAVTDPDVVAAKVAAAPTLKLPPPPTYDLLPDGRVANYRMQSMGLFRKARNRVGQLLYNMFVTHIPSHHVRLAYLRLFGATIGKGAAVNRGTTVLDIEFLTIGNNTTVGGRCMLDARAGLWLGDNVILASDVQMLGGGHDINHPDFLPVPNPTVVEDYVWIASRAMTLPCHIGRGAVVAAQAVVIKDVGELEVVGGNPAKVIAKRSPGALQYSGRFRAPFW</sequence>
<dbReference type="InterPro" id="IPR011004">
    <property type="entry name" value="Trimer_LpxA-like_sf"/>
</dbReference>
<dbReference type="InterPro" id="IPR051159">
    <property type="entry name" value="Hexapeptide_acetyltransf"/>
</dbReference>
<dbReference type="GO" id="GO:0016746">
    <property type="term" value="F:acyltransferase activity"/>
    <property type="evidence" value="ECO:0007669"/>
    <property type="project" value="UniProtKB-KW"/>
</dbReference>
<keyword evidence="3" id="KW-0012">Acyltransferase</keyword>
<gene>
    <name evidence="3" type="ORF">N4S67_21010</name>
</gene>
<proteinExistence type="inferred from homology"/>
<evidence type="ECO:0000313" key="4">
    <source>
        <dbReference type="Proteomes" id="UP001206639"/>
    </source>
</evidence>
<accession>A0ABT2MF34</accession>
<keyword evidence="4" id="KW-1185">Reference proteome</keyword>
<protein>
    <submittedName>
        <fullName evidence="3">Acyltransferase</fullName>
    </submittedName>
</protein>
<dbReference type="SUPFAM" id="SSF51161">
    <property type="entry name" value="Trimeric LpxA-like enzymes"/>
    <property type="match status" value="1"/>
</dbReference>
<reference evidence="4" key="1">
    <citation type="submission" date="2023-07" db="EMBL/GenBank/DDBJ databases">
        <authorList>
            <person name="Deng Y."/>
            <person name="Zhang Y.-Q."/>
        </authorList>
    </citation>
    <scope>NUCLEOTIDE SEQUENCE [LARGE SCALE GENOMIC DNA]</scope>
    <source>
        <strain evidence="4">CPCC 205710</strain>
    </source>
</reference>
<dbReference type="RefSeq" id="WP_260994954.1">
    <property type="nucleotide sequence ID" value="NZ_JAODWD010000005.1"/>
</dbReference>
<dbReference type="Gene3D" id="2.160.10.10">
    <property type="entry name" value="Hexapeptide repeat proteins"/>
    <property type="match status" value="1"/>
</dbReference>
<dbReference type="PANTHER" id="PTHR23416:SF23">
    <property type="entry name" value="ACETYLTRANSFERASE C18B11.09C-RELATED"/>
    <property type="match status" value="1"/>
</dbReference>
<comment type="similarity">
    <text evidence="1">Belongs to the transferase hexapeptide repeat family.</text>
</comment>
<dbReference type="PANTHER" id="PTHR23416">
    <property type="entry name" value="SIALIC ACID SYNTHASE-RELATED"/>
    <property type="match status" value="1"/>
</dbReference>
<evidence type="ECO:0000256" key="2">
    <source>
        <dbReference type="ARBA" id="ARBA00022679"/>
    </source>
</evidence>
<evidence type="ECO:0000313" key="3">
    <source>
        <dbReference type="EMBL" id="MCT7660887.1"/>
    </source>
</evidence>
<keyword evidence="2" id="KW-0808">Transferase</keyword>
<dbReference type="CDD" id="cd04647">
    <property type="entry name" value="LbH_MAT_like"/>
    <property type="match status" value="1"/>
</dbReference>
<evidence type="ECO:0000256" key="1">
    <source>
        <dbReference type="ARBA" id="ARBA00007274"/>
    </source>
</evidence>
<comment type="caution">
    <text evidence="3">The sequence shown here is derived from an EMBL/GenBank/DDBJ whole genome shotgun (WGS) entry which is preliminary data.</text>
</comment>